<dbReference type="RefSeq" id="WP_191204710.1">
    <property type="nucleotide sequence ID" value="NZ_JACXZA010000004.1"/>
</dbReference>
<dbReference type="InterPro" id="IPR000700">
    <property type="entry name" value="PAS-assoc_C"/>
</dbReference>
<feature type="transmembrane region" description="Helical" evidence="1">
    <location>
        <begin position="143"/>
        <end position="166"/>
    </location>
</feature>
<evidence type="ECO:0000259" key="2">
    <source>
        <dbReference type="PROSITE" id="PS50113"/>
    </source>
</evidence>
<dbReference type="PROSITE" id="PS50887">
    <property type="entry name" value="GGDEF"/>
    <property type="match status" value="1"/>
</dbReference>
<dbReference type="SUPFAM" id="SSF55073">
    <property type="entry name" value="Nucleotide cyclase"/>
    <property type="match status" value="1"/>
</dbReference>
<dbReference type="InterPro" id="IPR050469">
    <property type="entry name" value="Diguanylate_Cyclase"/>
</dbReference>
<dbReference type="Gene3D" id="3.30.70.270">
    <property type="match status" value="1"/>
</dbReference>
<dbReference type="Proteomes" id="UP000609346">
    <property type="component" value="Unassembled WGS sequence"/>
</dbReference>
<dbReference type="InterPro" id="IPR013656">
    <property type="entry name" value="PAS_4"/>
</dbReference>
<accession>A0ABR8MXU7</accession>
<protein>
    <submittedName>
        <fullName evidence="4">Diguanylate cyclase</fullName>
    </submittedName>
</protein>
<feature type="transmembrane region" description="Helical" evidence="1">
    <location>
        <begin position="219"/>
        <end position="236"/>
    </location>
</feature>
<dbReference type="PROSITE" id="PS50113">
    <property type="entry name" value="PAC"/>
    <property type="match status" value="1"/>
</dbReference>
<dbReference type="PANTHER" id="PTHR45138">
    <property type="entry name" value="REGULATORY COMPONENTS OF SENSORY TRANSDUCTION SYSTEM"/>
    <property type="match status" value="1"/>
</dbReference>
<dbReference type="InterPro" id="IPR000160">
    <property type="entry name" value="GGDEF_dom"/>
</dbReference>
<feature type="transmembrane region" description="Helical" evidence="1">
    <location>
        <begin position="178"/>
        <end position="199"/>
    </location>
</feature>
<dbReference type="Pfam" id="PF08448">
    <property type="entry name" value="PAS_4"/>
    <property type="match status" value="1"/>
</dbReference>
<sequence length="513" mass="57369">MANPQLTAYISLVTTSGVLILVLFIYSFVKRKQTPFAYTFMLFTFTQCIYVFGHAFELASNTLEQIKHWTMVEYAGMPFAAVLGLIVILKYIGKTVSLRTGLLMCVIPFISFLMVLTNDYHHLFYKAMYLRADAPTPMADVSIGQWYIVHGAYTFGSLFTATVLLIRRWRSTKKAYRFQLATLIISQLLPMSAAFVYLLGLTPYGMDPVPITMCVTASLFIWSIAASRLLTIVPIAKESIFESMREGVIVLDANRRIIDYNQAVKGMIPFLHSGVIGTSLDDMWPQLTGKAFPDDVSMDGLEEEVHWPTAEGVSSYQVRSSLVTNKRGDAIGMLLMLIDVTEQRMLQEQLKKLAYYDGLTGIYNRTQFLEEGRALLEDTNRGPVSLILFDIDHFKQINDTYGHETGDQALIHIVSVCQRFIDPEMPFARYGGEEFVIAVPSAALPEAARLAENIRAALQHNAMHVKGQAIAVTSSFGVVQLGDHESLEAILRRADEALYTSKKDGRNRVTAAA</sequence>
<dbReference type="Pfam" id="PF16927">
    <property type="entry name" value="HisKA_7TM"/>
    <property type="match status" value="1"/>
</dbReference>
<feature type="transmembrane region" description="Helical" evidence="1">
    <location>
        <begin position="36"/>
        <end position="56"/>
    </location>
</feature>
<dbReference type="Pfam" id="PF00990">
    <property type="entry name" value="GGDEF"/>
    <property type="match status" value="1"/>
</dbReference>
<keyword evidence="1" id="KW-0472">Membrane</keyword>
<evidence type="ECO:0000259" key="3">
    <source>
        <dbReference type="PROSITE" id="PS50887"/>
    </source>
</evidence>
<dbReference type="SMART" id="SM00267">
    <property type="entry name" value="GGDEF"/>
    <property type="match status" value="1"/>
</dbReference>
<evidence type="ECO:0000313" key="5">
    <source>
        <dbReference type="Proteomes" id="UP000609346"/>
    </source>
</evidence>
<keyword evidence="5" id="KW-1185">Reference proteome</keyword>
<feature type="domain" description="GGDEF" evidence="3">
    <location>
        <begin position="382"/>
        <end position="513"/>
    </location>
</feature>
<dbReference type="InterPro" id="IPR031621">
    <property type="entry name" value="HisKA_7TM"/>
</dbReference>
<name>A0ABR8MXU7_9BACL</name>
<gene>
    <name evidence="4" type="ORF">H8B09_16735</name>
</gene>
<dbReference type="PANTHER" id="PTHR45138:SF9">
    <property type="entry name" value="DIGUANYLATE CYCLASE DGCM-RELATED"/>
    <property type="match status" value="1"/>
</dbReference>
<dbReference type="CDD" id="cd01949">
    <property type="entry name" value="GGDEF"/>
    <property type="match status" value="1"/>
</dbReference>
<reference evidence="4 5" key="1">
    <citation type="submission" date="2020-09" db="EMBL/GenBank/DDBJ databases">
        <title>Paenibacillus sp. strain PR3 16S rRNA gene Genome sequencing and assembly.</title>
        <authorList>
            <person name="Kim J."/>
        </authorList>
    </citation>
    <scope>NUCLEOTIDE SEQUENCE [LARGE SCALE GENOMIC DNA]</scope>
    <source>
        <strain evidence="4 5">PR3</strain>
    </source>
</reference>
<evidence type="ECO:0000313" key="4">
    <source>
        <dbReference type="EMBL" id="MBD3920410.1"/>
    </source>
</evidence>
<feature type="domain" description="PAC" evidence="2">
    <location>
        <begin position="301"/>
        <end position="352"/>
    </location>
</feature>
<feature type="transmembrane region" description="Helical" evidence="1">
    <location>
        <begin position="6"/>
        <end position="29"/>
    </location>
</feature>
<feature type="transmembrane region" description="Helical" evidence="1">
    <location>
        <begin position="68"/>
        <end position="89"/>
    </location>
</feature>
<feature type="transmembrane region" description="Helical" evidence="1">
    <location>
        <begin position="101"/>
        <end position="123"/>
    </location>
</feature>
<comment type="caution">
    <text evidence="4">The sequence shown here is derived from an EMBL/GenBank/DDBJ whole genome shotgun (WGS) entry which is preliminary data.</text>
</comment>
<keyword evidence="1" id="KW-0812">Transmembrane</keyword>
<dbReference type="NCBIfam" id="TIGR00254">
    <property type="entry name" value="GGDEF"/>
    <property type="match status" value="1"/>
</dbReference>
<dbReference type="InterPro" id="IPR035965">
    <property type="entry name" value="PAS-like_dom_sf"/>
</dbReference>
<dbReference type="SUPFAM" id="SSF55785">
    <property type="entry name" value="PYP-like sensor domain (PAS domain)"/>
    <property type="match status" value="1"/>
</dbReference>
<keyword evidence="1" id="KW-1133">Transmembrane helix</keyword>
<dbReference type="InterPro" id="IPR029787">
    <property type="entry name" value="Nucleotide_cyclase"/>
</dbReference>
<dbReference type="InterPro" id="IPR043128">
    <property type="entry name" value="Rev_trsase/Diguanyl_cyclase"/>
</dbReference>
<dbReference type="Gene3D" id="3.30.450.20">
    <property type="entry name" value="PAS domain"/>
    <property type="match status" value="1"/>
</dbReference>
<proteinExistence type="predicted"/>
<evidence type="ECO:0000256" key="1">
    <source>
        <dbReference type="SAM" id="Phobius"/>
    </source>
</evidence>
<organism evidence="4 5">
    <name type="scientific">Paenibacillus terricola</name>
    <dbReference type="NCBI Taxonomy" id="2763503"/>
    <lineage>
        <taxon>Bacteria</taxon>
        <taxon>Bacillati</taxon>
        <taxon>Bacillota</taxon>
        <taxon>Bacilli</taxon>
        <taxon>Bacillales</taxon>
        <taxon>Paenibacillaceae</taxon>
        <taxon>Paenibacillus</taxon>
    </lineage>
</organism>
<dbReference type="EMBL" id="JACXZA010000004">
    <property type="protein sequence ID" value="MBD3920410.1"/>
    <property type="molecule type" value="Genomic_DNA"/>
</dbReference>